<proteinExistence type="predicted"/>
<dbReference type="AlphaFoldDB" id="A0A228I4V1"/>
<comment type="caution">
    <text evidence="1">The sequence shown here is derived from an EMBL/GenBank/DDBJ whole genome shotgun (WGS) entry which is preliminary data.</text>
</comment>
<dbReference type="Proteomes" id="UP000214600">
    <property type="component" value="Unassembled WGS sequence"/>
</dbReference>
<sequence length="250" mass="25815">MTSVTLDLGSGKRATLTRATGSIGANQSMGQRSAVSELMLHWPKYAGLTANALTYMRQLGLDVLHGTPLDTLKSAIEIGRVTVEIDRRVSGAGGGGGGQPSTRPFPRASRLASVPGMTSLPADKPLPNSATLIDVSGDSLLGYLESVIGGSGAGGTARFTGGASSLLGDVPPFDYTASAIGDGVESLAAATNNLNFAAKMLGYDRKTFGQMLHILKPANGLGPADNVIFHDSGEVEFKGVIIDNIHDYAR</sequence>
<reference evidence="2" key="1">
    <citation type="submission" date="2017-06" db="EMBL/GenBank/DDBJ databases">
        <authorList>
            <person name="LiPuma J."/>
            <person name="Spilker T."/>
        </authorList>
    </citation>
    <scope>NUCLEOTIDE SEQUENCE [LARGE SCALE GENOMIC DNA]</scope>
    <source>
        <strain evidence="2">AU17325</strain>
    </source>
</reference>
<reference evidence="1 2" key="2">
    <citation type="submission" date="2017-08" db="EMBL/GenBank/DDBJ databases">
        <title>WGS of novel Burkholderia cepaca complex species.</title>
        <authorList>
            <person name="Lipuma J."/>
            <person name="Spilker T."/>
        </authorList>
    </citation>
    <scope>NUCLEOTIDE SEQUENCE [LARGE SCALE GENOMIC DNA]</scope>
    <source>
        <strain evidence="1 2">AU17325</strain>
    </source>
</reference>
<name>A0A228I4V1_9BURK</name>
<protein>
    <submittedName>
        <fullName evidence="1">Uncharacterized protein</fullName>
    </submittedName>
</protein>
<accession>A0A228I4V1</accession>
<dbReference type="EMBL" id="NKFA01000018">
    <property type="protein sequence ID" value="OXI37079.1"/>
    <property type="molecule type" value="Genomic_DNA"/>
</dbReference>
<organism evidence="1 2">
    <name type="scientific">Burkholderia aenigmatica</name>
    <dbReference type="NCBI Taxonomy" id="2015348"/>
    <lineage>
        <taxon>Bacteria</taxon>
        <taxon>Pseudomonadati</taxon>
        <taxon>Pseudomonadota</taxon>
        <taxon>Betaproteobacteria</taxon>
        <taxon>Burkholderiales</taxon>
        <taxon>Burkholderiaceae</taxon>
        <taxon>Burkholderia</taxon>
        <taxon>Burkholderia cepacia complex</taxon>
    </lineage>
</organism>
<gene>
    <name evidence="1" type="ORF">CFB84_30785</name>
</gene>
<evidence type="ECO:0000313" key="1">
    <source>
        <dbReference type="EMBL" id="OXI37079.1"/>
    </source>
</evidence>
<dbReference type="RefSeq" id="WP_089453268.1">
    <property type="nucleotide sequence ID" value="NZ_NKFA01000018.1"/>
</dbReference>
<evidence type="ECO:0000313" key="2">
    <source>
        <dbReference type="Proteomes" id="UP000214600"/>
    </source>
</evidence>
<dbReference type="OrthoDB" id="9103676at2"/>